<proteinExistence type="predicted"/>
<evidence type="ECO:0000313" key="2">
    <source>
        <dbReference type="Proteomes" id="UP000886523"/>
    </source>
</evidence>
<keyword evidence="2" id="KW-1185">Reference proteome</keyword>
<dbReference type="AlphaFoldDB" id="A0A9P6DLC3"/>
<sequence>MTYTRMKQIWRHTPTSAGVWQYQAFSLCETQPKQCTDNTHCEIRERAATQDLNTLNYLQNTQQHLKYGATHLLWQVPPLCNTRPDKCTDQAQGETWQRIATQTPTHDYPHLTKQIWCHTPALVAPLSLYETPSDKWPEKAYSEIQSAQPIRPQPLSLENYNMTTNQIRHTPTSAGTFPL</sequence>
<accession>A0A9P6DLC3</accession>
<gene>
    <name evidence="1" type="ORF">BS47DRAFT_1369919</name>
</gene>
<evidence type="ECO:0000313" key="1">
    <source>
        <dbReference type="EMBL" id="KAF9502928.1"/>
    </source>
</evidence>
<dbReference type="EMBL" id="MU129517">
    <property type="protein sequence ID" value="KAF9502928.1"/>
    <property type="molecule type" value="Genomic_DNA"/>
</dbReference>
<reference evidence="1" key="1">
    <citation type="journal article" date="2020" name="Nat. Commun.">
        <title>Large-scale genome sequencing of mycorrhizal fungi provides insights into the early evolution of symbiotic traits.</title>
        <authorList>
            <person name="Miyauchi S."/>
            <person name="Kiss E."/>
            <person name="Kuo A."/>
            <person name="Drula E."/>
            <person name="Kohler A."/>
            <person name="Sanchez-Garcia M."/>
            <person name="Morin E."/>
            <person name="Andreopoulos B."/>
            <person name="Barry K.W."/>
            <person name="Bonito G."/>
            <person name="Buee M."/>
            <person name="Carver A."/>
            <person name="Chen C."/>
            <person name="Cichocki N."/>
            <person name="Clum A."/>
            <person name="Culley D."/>
            <person name="Crous P.W."/>
            <person name="Fauchery L."/>
            <person name="Girlanda M."/>
            <person name="Hayes R.D."/>
            <person name="Keri Z."/>
            <person name="LaButti K."/>
            <person name="Lipzen A."/>
            <person name="Lombard V."/>
            <person name="Magnuson J."/>
            <person name="Maillard F."/>
            <person name="Murat C."/>
            <person name="Nolan M."/>
            <person name="Ohm R.A."/>
            <person name="Pangilinan J."/>
            <person name="Pereira M.F."/>
            <person name="Perotto S."/>
            <person name="Peter M."/>
            <person name="Pfister S."/>
            <person name="Riley R."/>
            <person name="Sitrit Y."/>
            <person name="Stielow J.B."/>
            <person name="Szollosi G."/>
            <person name="Zifcakova L."/>
            <person name="Stursova M."/>
            <person name="Spatafora J.W."/>
            <person name="Tedersoo L."/>
            <person name="Vaario L.M."/>
            <person name="Yamada A."/>
            <person name="Yan M."/>
            <person name="Wang P."/>
            <person name="Xu J."/>
            <person name="Bruns T."/>
            <person name="Baldrian P."/>
            <person name="Vilgalys R."/>
            <person name="Dunand C."/>
            <person name="Henrissat B."/>
            <person name="Grigoriev I.V."/>
            <person name="Hibbett D."/>
            <person name="Nagy L.G."/>
            <person name="Martin F.M."/>
        </authorList>
    </citation>
    <scope>NUCLEOTIDE SEQUENCE</scope>
    <source>
        <strain evidence="1">UP504</strain>
    </source>
</reference>
<dbReference type="Proteomes" id="UP000886523">
    <property type="component" value="Unassembled WGS sequence"/>
</dbReference>
<organism evidence="1 2">
    <name type="scientific">Hydnum rufescens UP504</name>
    <dbReference type="NCBI Taxonomy" id="1448309"/>
    <lineage>
        <taxon>Eukaryota</taxon>
        <taxon>Fungi</taxon>
        <taxon>Dikarya</taxon>
        <taxon>Basidiomycota</taxon>
        <taxon>Agaricomycotina</taxon>
        <taxon>Agaricomycetes</taxon>
        <taxon>Cantharellales</taxon>
        <taxon>Hydnaceae</taxon>
        <taxon>Hydnum</taxon>
    </lineage>
</organism>
<name>A0A9P6DLC3_9AGAM</name>
<comment type="caution">
    <text evidence="1">The sequence shown here is derived from an EMBL/GenBank/DDBJ whole genome shotgun (WGS) entry which is preliminary data.</text>
</comment>
<protein>
    <submittedName>
        <fullName evidence="1">Uncharacterized protein</fullName>
    </submittedName>
</protein>